<dbReference type="EMBL" id="GL379810">
    <property type="protein sequence ID" value="EGT43262.1"/>
    <property type="molecule type" value="Genomic_DNA"/>
</dbReference>
<keyword evidence="3" id="KW-0732">Signal</keyword>
<gene>
    <name evidence="4" type="ORF">CAEBREN_03518</name>
</gene>
<organism evidence="5">
    <name type="scientific">Caenorhabditis brenneri</name>
    <name type="common">Nematode worm</name>
    <dbReference type="NCBI Taxonomy" id="135651"/>
    <lineage>
        <taxon>Eukaryota</taxon>
        <taxon>Metazoa</taxon>
        <taxon>Ecdysozoa</taxon>
        <taxon>Nematoda</taxon>
        <taxon>Chromadorea</taxon>
        <taxon>Rhabditida</taxon>
        <taxon>Rhabditina</taxon>
        <taxon>Rhabditomorpha</taxon>
        <taxon>Rhabditoidea</taxon>
        <taxon>Rhabditidae</taxon>
        <taxon>Peloderinae</taxon>
        <taxon>Caenorhabditis</taxon>
    </lineage>
</organism>
<evidence type="ECO:0008006" key="6">
    <source>
        <dbReference type="Google" id="ProtNLM"/>
    </source>
</evidence>
<protein>
    <recommendedName>
        <fullName evidence="6">SEA domain-containing protein</fullName>
    </recommendedName>
</protein>
<dbReference type="FunCoup" id="G0MT08">
    <property type="interactions" value="386"/>
</dbReference>
<dbReference type="InterPro" id="IPR033438">
    <property type="entry name" value="MOLO1"/>
</dbReference>
<evidence type="ECO:0000313" key="5">
    <source>
        <dbReference type="Proteomes" id="UP000008068"/>
    </source>
</evidence>
<feature type="signal peptide" evidence="3">
    <location>
        <begin position="1"/>
        <end position="16"/>
    </location>
</feature>
<dbReference type="Proteomes" id="UP000008068">
    <property type="component" value="Unassembled WGS sequence"/>
</dbReference>
<dbReference type="Gene3D" id="3.10.310.50">
    <property type="match status" value="1"/>
</dbReference>
<evidence type="ECO:0000313" key="4">
    <source>
        <dbReference type="EMBL" id="EGT43262.1"/>
    </source>
</evidence>
<accession>G0MT08</accession>
<proteinExistence type="predicted"/>
<dbReference type="GO" id="GO:0005892">
    <property type="term" value="C:acetylcholine-gated channel complex"/>
    <property type="evidence" value="ECO:0007669"/>
    <property type="project" value="InterPro"/>
</dbReference>
<dbReference type="InParanoid" id="G0MT08"/>
<keyword evidence="2" id="KW-0812">Transmembrane</keyword>
<keyword evidence="5" id="KW-1185">Reference proteome</keyword>
<feature type="chain" id="PRO_5003404608" description="SEA domain-containing protein" evidence="3">
    <location>
        <begin position="17"/>
        <end position="400"/>
    </location>
</feature>
<dbReference type="OrthoDB" id="5804001at2759"/>
<name>G0MT08_CAEBE</name>
<dbReference type="Pfam" id="PF17175">
    <property type="entry name" value="MOLO1"/>
    <property type="match status" value="1"/>
</dbReference>
<dbReference type="STRING" id="135651.G0MT08"/>
<dbReference type="HOGENOM" id="CLU_057920_0_0_1"/>
<dbReference type="OMA" id="EHSECTA"/>
<keyword evidence="2" id="KW-1133">Transmembrane helix</keyword>
<evidence type="ECO:0000256" key="1">
    <source>
        <dbReference type="SAM" id="MobiDB-lite"/>
    </source>
</evidence>
<evidence type="ECO:0000256" key="2">
    <source>
        <dbReference type="SAM" id="Phobius"/>
    </source>
</evidence>
<dbReference type="PANTHER" id="PTHR33748:SF2">
    <property type="entry name" value="CONSERVED PLASMA MEMBRANE PROTEIN"/>
    <property type="match status" value="1"/>
</dbReference>
<dbReference type="AlphaFoldDB" id="G0MT08"/>
<keyword evidence="2" id="KW-0472">Membrane</keyword>
<reference evidence="5" key="1">
    <citation type="submission" date="2011-07" db="EMBL/GenBank/DDBJ databases">
        <authorList>
            <consortium name="Caenorhabditis brenneri Sequencing and Analysis Consortium"/>
            <person name="Wilson R.K."/>
        </authorList>
    </citation>
    <scope>NUCLEOTIDE SEQUENCE [LARGE SCALE GENOMIC DNA]</scope>
    <source>
        <strain evidence="5">PB2801</strain>
    </source>
</reference>
<sequence>MLSLLSLIIASGTVLRADTELWEPHTYPDPRTNSTECNVPHEGTLCDPDHILTDTWRQTILDNIEQHMAKLEDAKIQYTENASAECFTNSSGPVQIFLILAKRIHAASNQSTTSNDLTQFLYGIREAFGLDSMPCRNSVLIVGVEFAKDVYIWTGSDLPIPKESIDNLLAQYKNVLAERNYMESLNKFVDDISALIMDPFKEFSTTLAPEESTEDTTGTTSETSSPSNQTETVIPTWMYIVIAICILITVLIVIFFVLFIVKYVRSRSKSAQIYPIEPSQKTGPIFNVIQKHDSNGNENYQLERGIKINRRPSIDSENSHQPMSEHSECTADGSSIISVENVTEDTNQQNCFETIPPDNFINTNKVTLDDGHLSTDRVIARRNSDMRLAPPPIEDQFSSL</sequence>
<dbReference type="PANTHER" id="PTHR33748">
    <property type="entry name" value="PROTEIN CBG04600"/>
    <property type="match status" value="1"/>
</dbReference>
<feature type="region of interest" description="Disordered" evidence="1">
    <location>
        <begin position="206"/>
        <end position="229"/>
    </location>
</feature>
<feature type="compositionally biased region" description="Low complexity" evidence="1">
    <location>
        <begin position="215"/>
        <end position="225"/>
    </location>
</feature>
<feature type="transmembrane region" description="Helical" evidence="2">
    <location>
        <begin position="237"/>
        <end position="261"/>
    </location>
</feature>
<evidence type="ECO:0000256" key="3">
    <source>
        <dbReference type="SAM" id="SignalP"/>
    </source>
</evidence>
<dbReference type="eggNOG" id="ENOG502SGZW">
    <property type="taxonomic scope" value="Eukaryota"/>
</dbReference>